<reference evidence="4 5" key="1">
    <citation type="submission" date="2016-07" db="EMBL/GenBank/DDBJ databases">
        <title>Draft genome sequence of Prauserella muralis DSM 45305, isolated from a mould-covered wall in an indoor environment.</title>
        <authorList>
            <person name="Ruckert C."/>
            <person name="Albersmeier A."/>
            <person name="Jiang C.-L."/>
            <person name="Jiang Y."/>
            <person name="Kalinowski J."/>
            <person name="Schneider O."/>
            <person name="Winkler A."/>
            <person name="Zotchev S.B."/>
        </authorList>
    </citation>
    <scope>NUCLEOTIDE SEQUENCE [LARGE SCALE GENOMIC DNA]</scope>
    <source>
        <strain evidence="4 5">DSM 45305</strain>
    </source>
</reference>
<gene>
    <name evidence="4" type="ORF">BAY60_00165</name>
</gene>
<feature type="transmembrane region" description="Helical" evidence="1">
    <location>
        <begin position="67"/>
        <end position="88"/>
    </location>
</feature>
<organism evidence="4 5">
    <name type="scientific">Prauserella muralis</name>
    <dbReference type="NCBI Taxonomy" id="588067"/>
    <lineage>
        <taxon>Bacteria</taxon>
        <taxon>Bacillati</taxon>
        <taxon>Actinomycetota</taxon>
        <taxon>Actinomycetes</taxon>
        <taxon>Pseudonocardiales</taxon>
        <taxon>Pseudonocardiaceae</taxon>
        <taxon>Prauserella</taxon>
    </lineage>
</organism>
<evidence type="ECO:0000313" key="4">
    <source>
        <dbReference type="EMBL" id="PXY32607.1"/>
    </source>
</evidence>
<evidence type="ECO:0000259" key="2">
    <source>
        <dbReference type="Pfam" id="PF23493"/>
    </source>
</evidence>
<dbReference type="InterPro" id="IPR057798">
    <property type="entry name" value="PH_YqeB"/>
</dbReference>
<keyword evidence="1" id="KW-1133">Transmembrane helix</keyword>
<protein>
    <recommendedName>
        <fullName evidence="6">DUF308 domain-containing protein</fullName>
    </recommendedName>
</protein>
<dbReference type="Pfam" id="PF23494">
    <property type="entry name" value="bPH_10"/>
    <property type="match status" value="1"/>
</dbReference>
<evidence type="ECO:0000313" key="5">
    <source>
        <dbReference type="Proteomes" id="UP000249915"/>
    </source>
</evidence>
<dbReference type="Pfam" id="PF23493">
    <property type="entry name" value="CysS_C"/>
    <property type="match status" value="1"/>
</dbReference>
<dbReference type="Proteomes" id="UP000249915">
    <property type="component" value="Unassembled WGS sequence"/>
</dbReference>
<evidence type="ECO:0000259" key="3">
    <source>
        <dbReference type="Pfam" id="PF23494"/>
    </source>
</evidence>
<dbReference type="AlphaFoldDB" id="A0A2V4BB95"/>
<feature type="transmembrane region" description="Helical" evidence="1">
    <location>
        <begin position="22"/>
        <end position="47"/>
    </location>
</feature>
<sequence length="238" mass="25765">MTSAGKPGREVTVIAPSPVLRVVYWTGFPLAGAGVGWLLTWLASWAATLEWVPFQGPLRLLDSLADPLALAGALLLGGGAGLVVAYLGDRELLAVTVSGQEAVLGAGASARRVSRGEASAVFFDGKDLVVLDRSTAELARVKGDLGRRERAKVADAFRAHGWPWHAEGDPHRPAYRRWVEDMPELSASAHALFRARQRALERRDADDAAQLRAELGRLDLVVTDEGQRQFWRRADGGR</sequence>
<feature type="domain" description="Cysteinyl-tRNA ligase anticodon binding" evidence="2">
    <location>
        <begin position="182"/>
        <end position="232"/>
    </location>
</feature>
<comment type="caution">
    <text evidence="4">The sequence shown here is derived from an EMBL/GenBank/DDBJ whole genome shotgun (WGS) entry which is preliminary data.</text>
</comment>
<dbReference type="RefSeq" id="WP_211330156.1">
    <property type="nucleotide sequence ID" value="NZ_MASW01000001.1"/>
</dbReference>
<evidence type="ECO:0000256" key="1">
    <source>
        <dbReference type="SAM" id="Phobius"/>
    </source>
</evidence>
<keyword evidence="1" id="KW-0472">Membrane</keyword>
<keyword evidence="1" id="KW-0812">Transmembrane</keyword>
<name>A0A2V4BB95_9PSEU</name>
<dbReference type="EMBL" id="MASW01000001">
    <property type="protein sequence ID" value="PXY32607.1"/>
    <property type="molecule type" value="Genomic_DNA"/>
</dbReference>
<dbReference type="InterPro" id="IPR056411">
    <property type="entry name" value="CysS_C"/>
</dbReference>
<proteinExistence type="predicted"/>
<evidence type="ECO:0008006" key="6">
    <source>
        <dbReference type="Google" id="ProtNLM"/>
    </source>
</evidence>
<keyword evidence="5" id="KW-1185">Reference proteome</keyword>
<feature type="domain" description="YqeB PH" evidence="3">
    <location>
        <begin position="12"/>
        <end position="165"/>
    </location>
</feature>
<accession>A0A2V4BB95</accession>